<feature type="non-terminal residue" evidence="2">
    <location>
        <position position="1"/>
    </location>
</feature>
<evidence type="ECO:0000313" key="3">
    <source>
        <dbReference type="Proteomes" id="UP000663844"/>
    </source>
</evidence>
<dbReference type="InterPro" id="IPR013517">
    <property type="entry name" value="FG-GAP"/>
</dbReference>
<dbReference type="InterPro" id="IPR028994">
    <property type="entry name" value="Integrin_alpha_N"/>
</dbReference>
<name>A0A820ABZ2_9BILA</name>
<evidence type="ECO:0000313" key="2">
    <source>
        <dbReference type="EMBL" id="CAF4186925.1"/>
    </source>
</evidence>
<dbReference type="PANTHER" id="PTHR46580:SF4">
    <property type="entry name" value="ATP_GTP-BINDING PROTEIN"/>
    <property type="match status" value="1"/>
</dbReference>
<organism evidence="2 3">
    <name type="scientific">Adineta steineri</name>
    <dbReference type="NCBI Taxonomy" id="433720"/>
    <lineage>
        <taxon>Eukaryota</taxon>
        <taxon>Metazoa</taxon>
        <taxon>Spiralia</taxon>
        <taxon>Gnathifera</taxon>
        <taxon>Rotifera</taxon>
        <taxon>Eurotatoria</taxon>
        <taxon>Bdelloidea</taxon>
        <taxon>Adinetida</taxon>
        <taxon>Adinetidae</taxon>
        <taxon>Adineta</taxon>
    </lineage>
</organism>
<keyword evidence="1" id="KW-0732">Signal</keyword>
<protein>
    <submittedName>
        <fullName evidence="2">Uncharacterized protein</fullName>
    </submittedName>
</protein>
<gene>
    <name evidence="2" type="ORF">OXD698_LOCUS40061</name>
</gene>
<dbReference type="Pfam" id="PF13517">
    <property type="entry name" value="FG-GAP_3"/>
    <property type="match status" value="2"/>
</dbReference>
<dbReference type="EMBL" id="CAJOAZ010008561">
    <property type="protein sequence ID" value="CAF4186925.1"/>
    <property type="molecule type" value="Genomic_DNA"/>
</dbReference>
<dbReference type="SUPFAM" id="SSF69318">
    <property type="entry name" value="Integrin alpha N-terminal domain"/>
    <property type="match status" value="1"/>
</dbReference>
<proteinExistence type="predicted"/>
<comment type="caution">
    <text evidence="2">The sequence shown here is derived from an EMBL/GenBank/DDBJ whole genome shotgun (WGS) entry which is preliminary data.</text>
</comment>
<dbReference type="Gene3D" id="2.30.30.100">
    <property type="match status" value="4"/>
</dbReference>
<dbReference type="PANTHER" id="PTHR46580">
    <property type="entry name" value="SENSOR KINASE-RELATED"/>
    <property type="match status" value="1"/>
</dbReference>
<reference evidence="2" key="1">
    <citation type="submission" date="2021-02" db="EMBL/GenBank/DDBJ databases">
        <authorList>
            <person name="Nowell W R."/>
        </authorList>
    </citation>
    <scope>NUCLEOTIDE SEQUENCE</scope>
</reference>
<sequence>QNVGVLLGSDNGTFAEQTTYSTGSTPFDVVVVDVNNDGNPDIIAPNYDSNYVSVLFNIGSVTFAPQKTYLTGTRPYGGAVADVNSDSNPDIIVTNSGDNNVGVLLNTGNGTFTAQTTYSVGTHPLNVVVLDVNNDGKPDIIVVNYWSHNVSVLLNTGNGKFSAQTTYATGTQPRDLVVADVNYDGKPDIIVTNEGSNTHEDGTVDEAVNIKHRVLKCPIFGCSRIKAFTHKKALDEHIETKQSRSFLIDLLAPSASVIGRFIGKNGVNLKQFEEANNVHLKILTKIALNSLLPNSAVGVQVRLFDAKVNADVVSTTLKLLWERAARKQQVHEDRSKQYFAQKRLPTSREIETDFDSDTRHARAFILSDDELIRQRSTRYEQTKILLQKQKARFGWVLEMHRCATTEDRQQRRRRKSVILHHQKDKKSMKHKQWVMKEELYDVLQYLSF</sequence>
<dbReference type="AlphaFoldDB" id="A0A820ABZ2"/>
<evidence type="ECO:0000256" key="1">
    <source>
        <dbReference type="ARBA" id="ARBA00022729"/>
    </source>
</evidence>
<accession>A0A820ABZ2</accession>
<dbReference type="Proteomes" id="UP000663844">
    <property type="component" value="Unassembled WGS sequence"/>
</dbReference>